<feature type="domain" description="Aminotransferase class I/classII large" evidence="9">
    <location>
        <begin position="27"/>
        <end position="392"/>
    </location>
</feature>
<dbReference type="GO" id="GO:0004069">
    <property type="term" value="F:L-aspartate:2-oxoglutarate aminotransferase activity"/>
    <property type="evidence" value="ECO:0007669"/>
    <property type="project" value="TreeGrafter"/>
</dbReference>
<dbReference type="InterPro" id="IPR004839">
    <property type="entry name" value="Aminotransferase_I/II_large"/>
</dbReference>
<dbReference type="PANTHER" id="PTHR11879:SF22">
    <property type="entry name" value="ASPARTATE AMINOTRANSFERASE, MITOCHONDRIAL"/>
    <property type="match status" value="1"/>
</dbReference>
<proteinExistence type="inferred from homology"/>
<keyword evidence="6" id="KW-0663">Pyridoxal phosphate</keyword>
<evidence type="ECO:0000256" key="5">
    <source>
        <dbReference type="ARBA" id="ARBA00022679"/>
    </source>
</evidence>
<dbReference type="PRINTS" id="PR00799">
    <property type="entry name" value="TRANSAMINASE"/>
</dbReference>
<dbReference type="NCBIfam" id="NF006719">
    <property type="entry name" value="PRK09257.1"/>
    <property type="match status" value="1"/>
</dbReference>
<gene>
    <name evidence="10" type="ORF">SAMN05660772_01813</name>
</gene>
<dbReference type="PANTHER" id="PTHR11879">
    <property type="entry name" value="ASPARTATE AMINOTRANSFERASE"/>
    <property type="match status" value="1"/>
</dbReference>
<keyword evidence="11" id="KW-1185">Reference proteome</keyword>
<dbReference type="GO" id="GO:0030170">
    <property type="term" value="F:pyridoxal phosphate binding"/>
    <property type="evidence" value="ECO:0007669"/>
    <property type="project" value="InterPro"/>
</dbReference>
<comment type="similarity">
    <text evidence="2 7">Belongs to the class-I pyridoxal-phosphate-dependent aminotransferase family.</text>
</comment>
<dbReference type="Pfam" id="PF00155">
    <property type="entry name" value="Aminotran_1_2"/>
    <property type="match status" value="1"/>
</dbReference>
<dbReference type="InterPro" id="IPR015424">
    <property type="entry name" value="PyrdxlP-dep_Trfase"/>
</dbReference>
<dbReference type="InterPro" id="IPR015422">
    <property type="entry name" value="PyrdxlP-dep_Trfase_small"/>
</dbReference>
<evidence type="ECO:0000313" key="11">
    <source>
        <dbReference type="Proteomes" id="UP000192408"/>
    </source>
</evidence>
<dbReference type="FunFam" id="3.40.640.10:FF:000015">
    <property type="entry name" value="Aspartate aminotransferase"/>
    <property type="match status" value="1"/>
</dbReference>
<dbReference type="InterPro" id="IPR015421">
    <property type="entry name" value="PyrdxlP-dep_Trfase_major"/>
</dbReference>
<keyword evidence="4 7" id="KW-0032">Aminotransferase</keyword>
<dbReference type="Gene3D" id="3.90.1150.10">
    <property type="entry name" value="Aspartate Aminotransferase, domain 1"/>
    <property type="match status" value="1"/>
</dbReference>
<dbReference type="Proteomes" id="UP000192408">
    <property type="component" value="Unassembled WGS sequence"/>
</dbReference>
<evidence type="ECO:0000259" key="9">
    <source>
        <dbReference type="Pfam" id="PF00155"/>
    </source>
</evidence>
<dbReference type="GO" id="GO:0042802">
    <property type="term" value="F:identical protein binding"/>
    <property type="evidence" value="ECO:0007669"/>
    <property type="project" value="TreeGrafter"/>
</dbReference>
<evidence type="ECO:0000256" key="3">
    <source>
        <dbReference type="ARBA" id="ARBA00011738"/>
    </source>
</evidence>
<dbReference type="STRING" id="1122938.SAMN05660772_01813"/>
<dbReference type="CDD" id="cd00609">
    <property type="entry name" value="AAT_like"/>
    <property type="match status" value="1"/>
</dbReference>
<evidence type="ECO:0000256" key="6">
    <source>
        <dbReference type="ARBA" id="ARBA00022898"/>
    </source>
</evidence>
<dbReference type="EC" id="2.6.1.-" evidence="7"/>
<dbReference type="FunFam" id="3.90.1150.10:FF:000001">
    <property type="entry name" value="Aspartate aminotransferase"/>
    <property type="match status" value="1"/>
</dbReference>
<dbReference type="Gene3D" id="3.40.640.10">
    <property type="entry name" value="Type I PLP-dependent aspartate aminotransferase-like (Major domain)"/>
    <property type="match status" value="1"/>
</dbReference>
<dbReference type="SUPFAM" id="SSF53383">
    <property type="entry name" value="PLP-dependent transferases"/>
    <property type="match status" value="1"/>
</dbReference>
<evidence type="ECO:0000256" key="4">
    <source>
        <dbReference type="ARBA" id="ARBA00022576"/>
    </source>
</evidence>
<evidence type="ECO:0000256" key="1">
    <source>
        <dbReference type="ARBA" id="ARBA00001933"/>
    </source>
</evidence>
<reference evidence="11" key="1">
    <citation type="submission" date="2017-04" db="EMBL/GenBank/DDBJ databases">
        <authorList>
            <person name="Varghese N."/>
            <person name="Submissions S."/>
        </authorList>
    </citation>
    <scope>NUCLEOTIDE SEQUENCE [LARGE SCALE GENOMIC DNA]</scope>
    <source>
        <strain evidence="11">DSM 23072</strain>
    </source>
</reference>
<evidence type="ECO:0000313" key="10">
    <source>
        <dbReference type="EMBL" id="SMB81259.1"/>
    </source>
</evidence>
<evidence type="ECO:0000256" key="8">
    <source>
        <dbReference type="SAM" id="Coils"/>
    </source>
</evidence>
<dbReference type="InterPro" id="IPR004838">
    <property type="entry name" value="NHTrfase_class1_PyrdxlP-BS"/>
</dbReference>
<keyword evidence="8" id="KW-0175">Coiled coil</keyword>
<dbReference type="GO" id="GO:0033585">
    <property type="term" value="P:L-phenylalanine biosynthetic process from chorismate via phenylpyruvate"/>
    <property type="evidence" value="ECO:0007669"/>
    <property type="project" value="TreeGrafter"/>
</dbReference>
<name>A0A1W1UJN5_9PAST</name>
<dbReference type="EMBL" id="FWWV01000005">
    <property type="protein sequence ID" value="SMB81259.1"/>
    <property type="molecule type" value="Genomic_DNA"/>
</dbReference>
<dbReference type="PROSITE" id="PS00105">
    <property type="entry name" value="AA_TRANSFER_CLASS_1"/>
    <property type="match status" value="1"/>
</dbReference>
<protein>
    <recommendedName>
        <fullName evidence="7">Aminotransferase</fullName>
        <ecNumber evidence="7">2.6.1.-</ecNumber>
    </recommendedName>
</protein>
<evidence type="ECO:0000256" key="7">
    <source>
        <dbReference type="RuleBase" id="RU000481"/>
    </source>
</evidence>
<dbReference type="AlphaFoldDB" id="A0A1W1UJN5"/>
<feature type="coiled-coil region" evidence="8">
    <location>
        <begin position="304"/>
        <end position="331"/>
    </location>
</feature>
<evidence type="ECO:0000256" key="2">
    <source>
        <dbReference type="ARBA" id="ARBA00007441"/>
    </source>
</evidence>
<comment type="cofactor">
    <cofactor evidence="1 7">
        <name>pyridoxal 5'-phosphate</name>
        <dbReference type="ChEBI" id="CHEBI:597326"/>
    </cofactor>
</comment>
<comment type="subunit">
    <text evidence="3">Homodimer.</text>
</comment>
<keyword evidence="5 7" id="KW-0808">Transferase</keyword>
<sequence>MFEKIQAAPADPILGLGEAFKSETRDNKINLGIGVYKDANGQTPIVKAVKTAEKRLLETENSKNYLTIDGVAAYNRFTQELLFGANSDIVKNKRAKTAQSLGGTGALRIAAEFIKRQTNAQNVWISAPTWPNHNAIFNAVGITIRNYRYYNEETRALDWDNMIADLSNAGEGDVVLLHGCCHNPTGIDPTPEQWQQLADLSLKNGWLPLFDFAYQGLANGLEEDALGLRTFAANHNELLVASSYSKNFGLYNERVGAFTLVAADQTTAETAFSQIKSIIRTIYSNPSSHGASAVALVLGDAELKADWIAELAEMRQRIKTMRQKFVELLQEYGAQQDFSFIIEQNGMFSFSGLSPEQVDRLKDEFAIYAVRSGRINVAGITEDNIRYLCESIVKVL</sequence>
<dbReference type="InterPro" id="IPR000796">
    <property type="entry name" value="Asp_trans"/>
</dbReference>
<dbReference type="GO" id="GO:0004838">
    <property type="term" value="F:L-tyrosine-2-oxoglutarate transaminase activity"/>
    <property type="evidence" value="ECO:0007669"/>
    <property type="project" value="TreeGrafter"/>
</dbReference>
<dbReference type="RefSeq" id="WP_084256114.1">
    <property type="nucleotide sequence ID" value="NZ_FWWV01000005.1"/>
</dbReference>
<accession>A0A1W1UJN5</accession>
<dbReference type="GO" id="GO:0005829">
    <property type="term" value="C:cytosol"/>
    <property type="evidence" value="ECO:0007669"/>
    <property type="project" value="TreeGrafter"/>
</dbReference>
<organism evidence="10 11">
    <name type="scientific">Pasteurella testudinis DSM 23072</name>
    <dbReference type="NCBI Taxonomy" id="1122938"/>
    <lineage>
        <taxon>Bacteria</taxon>
        <taxon>Pseudomonadati</taxon>
        <taxon>Pseudomonadota</taxon>
        <taxon>Gammaproteobacteria</taxon>
        <taxon>Pasteurellales</taxon>
        <taxon>Pasteurellaceae</taxon>
        <taxon>Pasteurella</taxon>
    </lineage>
</organism>